<dbReference type="EMBL" id="BMKK01000006">
    <property type="protein sequence ID" value="GGD64238.1"/>
    <property type="molecule type" value="Genomic_DNA"/>
</dbReference>
<comment type="caution">
    <text evidence="1">The sequence shown here is derived from an EMBL/GenBank/DDBJ whole genome shotgun (WGS) entry which is preliminary data.</text>
</comment>
<organism evidence="1 2">
    <name type="scientific">Emticicia aquatilis</name>
    <dbReference type="NCBI Taxonomy" id="1537369"/>
    <lineage>
        <taxon>Bacteria</taxon>
        <taxon>Pseudomonadati</taxon>
        <taxon>Bacteroidota</taxon>
        <taxon>Cytophagia</taxon>
        <taxon>Cytophagales</taxon>
        <taxon>Leadbetterellaceae</taxon>
        <taxon>Emticicia</taxon>
    </lineage>
</organism>
<evidence type="ECO:0000313" key="1">
    <source>
        <dbReference type="EMBL" id="GGD64238.1"/>
    </source>
</evidence>
<proteinExistence type="predicted"/>
<sequence length="131" mass="15455">MSHGFKLRFDEMRESDPTNLDATQKNETDDFYQNLGHARNICFIWSDERRMFLNYAYLIAGEFNPNNEKNLIKLIFSSHTVLLHGYHLETLYTALLDHLPRFIREVDARYALSDESKEGIVIEIIIEKKET</sequence>
<evidence type="ECO:0000313" key="2">
    <source>
        <dbReference type="Proteomes" id="UP000609064"/>
    </source>
</evidence>
<dbReference type="RefSeq" id="WP_188766959.1">
    <property type="nucleotide sequence ID" value="NZ_BMKK01000006.1"/>
</dbReference>
<gene>
    <name evidence="1" type="ORF">GCM10011514_30250</name>
</gene>
<accession>A0A917DRW7</accession>
<reference evidence="1" key="1">
    <citation type="journal article" date="2014" name="Int. J. Syst. Evol. Microbiol.">
        <title>Complete genome sequence of Corynebacterium casei LMG S-19264T (=DSM 44701T), isolated from a smear-ripened cheese.</title>
        <authorList>
            <consortium name="US DOE Joint Genome Institute (JGI-PGF)"/>
            <person name="Walter F."/>
            <person name="Albersmeier A."/>
            <person name="Kalinowski J."/>
            <person name="Ruckert C."/>
        </authorList>
    </citation>
    <scope>NUCLEOTIDE SEQUENCE</scope>
    <source>
        <strain evidence="1">CGMCC 1.15958</strain>
    </source>
</reference>
<keyword evidence="2" id="KW-1185">Reference proteome</keyword>
<dbReference type="Proteomes" id="UP000609064">
    <property type="component" value="Unassembled WGS sequence"/>
</dbReference>
<reference evidence="1" key="2">
    <citation type="submission" date="2020-09" db="EMBL/GenBank/DDBJ databases">
        <authorList>
            <person name="Sun Q."/>
            <person name="Zhou Y."/>
        </authorList>
    </citation>
    <scope>NUCLEOTIDE SEQUENCE</scope>
    <source>
        <strain evidence="1">CGMCC 1.15958</strain>
    </source>
</reference>
<dbReference type="AlphaFoldDB" id="A0A917DRW7"/>
<name>A0A917DRW7_9BACT</name>
<protein>
    <submittedName>
        <fullName evidence="1">Uncharacterized protein</fullName>
    </submittedName>
</protein>